<evidence type="ECO:0000313" key="1">
    <source>
        <dbReference type="EMBL" id="CAK6443515.1"/>
    </source>
</evidence>
<dbReference type="EMBL" id="OY882860">
    <property type="protein sequence ID" value="CAK6443515.1"/>
    <property type="molecule type" value="Genomic_DNA"/>
</dbReference>
<evidence type="ECO:0000313" key="2">
    <source>
        <dbReference type="Proteomes" id="UP001314169"/>
    </source>
</evidence>
<accession>A0ABP0A2G6</accession>
<reference evidence="1" key="1">
    <citation type="submission" date="2023-12" db="EMBL/GenBank/DDBJ databases">
        <authorList>
            <person name="Brown T."/>
        </authorList>
    </citation>
    <scope>NUCLEOTIDE SEQUENCE</scope>
</reference>
<organism evidence="1 2">
    <name type="scientific">Pipistrellus nathusii</name>
    <name type="common">Nathusius' pipistrelle</name>
    <dbReference type="NCBI Taxonomy" id="59473"/>
    <lineage>
        <taxon>Eukaryota</taxon>
        <taxon>Metazoa</taxon>
        <taxon>Chordata</taxon>
        <taxon>Craniata</taxon>
        <taxon>Vertebrata</taxon>
        <taxon>Euteleostomi</taxon>
        <taxon>Mammalia</taxon>
        <taxon>Eutheria</taxon>
        <taxon>Laurasiatheria</taxon>
        <taxon>Chiroptera</taxon>
        <taxon>Yangochiroptera</taxon>
        <taxon>Vespertilionidae</taxon>
        <taxon>Pipistrellus</taxon>
    </lineage>
</organism>
<sequence length="109" mass="12090">MAQLVGHGKIAILIPCQGICLGCKLDPYRGSCRRQLIAVNALTSIFLSCSLSLKISKNNNNNNNKSLKIIYLKHTSFSYFEDSVQLRLQEGIVTSSSSSPRPPHEDRLK</sequence>
<protein>
    <submittedName>
        <fullName evidence="1">Uncharacterized protein</fullName>
    </submittedName>
</protein>
<name>A0ABP0A2G6_PIPNA</name>
<gene>
    <name evidence="1" type="ORF">MPIPNATIZW_LOCUS11821</name>
</gene>
<dbReference type="Proteomes" id="UP001314169">
    <property type="component" value="Chromosome 3"/>
</dbReference>
<proteinExistence type="predicted"/>
<keyword evidence="2" id="KW-1185">Reference proteome</keyword>